<comment type="caution">
    <text evidence="1">The sequence shown here is derived from an EMBL/GenBank/DDBJ whole genome shotgun (WGS) entry which is preliminary data.</text>
</comment>
<evidence type="ECO:0008006" key="3">
    <source>
        <dbReference type="Google" id="ProtNLM"/>
    </source>
</evidence>
<reference evidence="2" key="1">
    <citation type="journal article" date="2019" name="Int. J. Syst. Evol. Microbiol.">
        <title>The Global Catalogue of Microorganisms (GCM) 10K type strain sequencing project: providing services to taxonomists for standard genome sequencing and annotation.</title>
        <authorList>
            <consortium name="The Broad Institute Genomics Platform"/>
            <consortium name="The Broad Institute Genome Sequencing Center for Infectious Disease"/>
            <person name="Wu L."/>
            <person name="Ma J."/>
        </authorList>
    </citation>
    <scope>NUCLEOTIDE SEQUENCE [LARGE SCALE GENOMIC DNA]</scope>
    <source>
        <strain evidence="2">XZYJT-10</strain>
    </source>
</reference>
<gene>
    <name evidence="1" type="ORF">ACFQS1_20575</name>
</gene>
<sequence length="207" mass="22372">MPEKELTSVQRYVLLTLMIGAAPLANKVVGNSLKAAKRNELVKWGYIETSGRPMILELTQKGHDRAVSELDRDQPPGSGTVGLALYTTLGFLRNLISQTGTSPQDLFRLRLAVPGPAGGTDGDLEERIRKAYSSLAPRPGDWIMLADLRQALPDVGRGDLDVALVELNRSRDVSLVPESNQKVLTEGQRAAAVSIGNQLKHLIAIGV</sequence>
<dbReference type="Proteomes" id="UP001596548">
    <property type="component" value="Unassembled WGS sequence"/>
</dbReference>
<organism evidence="1 2">
    <name type="scientific">Paractinoplanes rhizophilus</name>
    <dbReference type="NCBI Taxonomy" id="1416877"/>
    <lineage>
        <taxon>Bacteria</taxon>
        <taxon>Bacillati</taxon>
        <taxon>Actinomycetota</taxon>
        <taxon>Actinomycetes</taxon>
        <taxon>Micromonosporales</taxon>
        <taxon>Micromonosporaceae</taxon>
        <taxon>Paractinoplanes</taxon>
    </lineage>
</organism>
<keyword evidence="2" id="KW-1185">Reference proteome</keyword>
<proteinExistence type="predicted"/>
<protein>
    <recommendedName>
        <fullName evidence="3">MarR family transcriptional regulator</fullName>
    </recommendedName>
</protein>
<name>A0ABW2HUB1_9ACTN</name>
<dbReference type="EMBL" id="JBHTBJ010000014">
    <property type="protein sequence ID" value="MFC7276396.1"/>
    <property type="molecule type" value="Genomic_DNA"/>
</dbReference>
<dbReference type="RefSeq" id="WP_378970672.1">
    <property type="nucleotide sequence ID" value="NZ_JBHTBJ010000014.1"/>
</dbReference>
<evidence type="ECO:0000313" key="1">
    <source>
        <dbReference type="EMBL" id="MFC7276396.1"/>
    </source>
</evidence>
<accession>A0ABW2HUB1</accession>
<evidence type="ECO:0000313" key="2">
    <source>
        <dbReference type="Proteomes" id="UP001596548"/>
    </source>
</evidence>